<dbReference type="InterPro" id="IPR000195">
    <property type="entry name" value="Rab-GAP-TBC_dom"/>
</dbReference>
<proteinExistence type="predicted"/>
<name>A0A427XGZ8_9TREE</name>
<dbReference type="RefSeq" id="XP_028473243.1">
    <property type="nucleotide sequence ID" value="XM_028618287.1"/>
</dbReference>
<sequence length="373" mass="41114">MSTNLQDYIELLTAEQHVQVDKLRESARNGVSPRVRGHVLTLPGSVDVPPRRAQLGQDKRNDVSQDLADRIRRAPLVFAVRPAVHIAANSAGTPHASVRVADIREPDHDSHLRTELARGAMSFSPNLPPGPQGAPPPLSLEDGGMSWRGKGFLLPPPSAPPTRHAYLTLIEEVLGKYWHAAGMPDDPDPHSDLQPRPAWAPGMPPAPADWVYLATPFVCVLSRPLAVFYSFEKLVDRLSSFPPLPSRLGTILGLFRSALPDLHAYFEDEQVPMIAVAMSWMTTLLSREMWLGDVLRLWDSYLAADNMFALHCYVCVAILATCKETLEELDGSEAKLMLLDLPPMDVDRLLQDAANLKVQYSLPGPIDADDDEP</sequence>
<dbReference type="STRING" id="105984.A0A427XGZ8"/>
<protein>
    <recommendedName>
        <fullName evidence="1">Rab-GAP TBC domain-containing protein</fullName>
    </recommendedName>
</protein>
<dbReference type="OrthoDB" id="27140at2759"/>
<dbReference type="FunFam" id="1.10.472.80:FF:000054">
    <property type="entry name" value="Chromosome 16, whole genome shotgun sequence"/>
    <property type="match status" value="1"/>
</dbReference>
<feature type="domain" description="Rab-GAP TBC" evidence="1">
    <location>
        <begin position="30"/>
        <end position="305"/>
    </location>
</feature>
<dbReference type="Proteomes" id="UP000279236">
    <property type="component" value="Unassembled WGS sequence"/>
</dbReference>
<dbReference type="InterPro" id="IPR035969">
    <property type="entry name" value="Rab-GAP_TBC_sf"/>
</dbReference>
<dbReference type="EMBL" id="RSCE01000013">
    <property type="protein sequence ID" value="RSH78096.1"/>
    <property type="molecule type" value="Genomic_DNA"/>
</dbReference>
<dbReference type="GeneID" id="39587095"/>
<keyword evidence="3" id="KW-1185">Reference proteome</keyword>
<dbReference type="SUPFAM" id="SSF47923">
    <property type="entry name" value="Ypt/Rab-GAP domain of gyp1p"/>
    <property type="match status" value="1"/>
</dbReference>
<comment type="caution">
    <text evidence="2">The sequence shown here is derived from an EMBL/GenBank/DDBJ whole genome shotgun (WGS) entry which is preliminary data.</text>
</comment>
<reference evidence="2 3" key="1">
    <citation type="submission" date="2018-11" db="EMBL/GenBank/DDBJ databases">
        <title>Genome sequence of Apiotrichum porosum DSM 27194.</title>
        <authorList>
            <person name="Aliyu H."/>
            <person name="Gorte O."/>
            <person name="Ochsenreither K."/>
        </authorList>
    </citation>
    <scope>NUCLEOTIDE SEQUENCE [LARGE SCALE GENOMIC DNA]</scope>
    <source>
        <strain evidence="2 3">DSM 27194</strain>
    </source>
</reference>
<dbReference type="PROSITE" id="PS50086">
    <property type="entry name" value="TBC_RABGAP"/>
    <property type="match status" value="1"/>
</dbReference>
<dbReference type="Pfam" id="PF00566">
    <property type="entry name" value="RabGAP-TBC"/>
    <property type="match status" value="1"/>
</dbReference>
<accession>A0A427XGZ8</accession>
<dbReference type="Gene3D" id="1.10.472.80">
    <property type="entry name" value="Ypt/Rab-GAP domain of gyp1p, domain 3"/>
    <property type="match status" value="1"/>
</dbReference>
<organism evidence="2 3">
    <name type="scientific">Apiotrichum porosum</name>
    <dbReference type="NCBI Taxonomy" id="105984"/>
    <lineage>
        <taxon>Eukaryota</taxon>
        <taxon>Fungi</taxon>
        <taxon>Dikarya</taxon>
        <taxon>Basidiomycota</taxon>
        <taxon>Agaricomycotina</taxon>
        <taxon>Tremellomycetes</taxon>
        <taxon>Trichosporonales</taxon>
        <taxon>Trichosporonaceae</taxon>
        <taxon>Apiotrichum</taxon>
    </lineage>
</organism>
<evidence type="ECO:0000313" key="2">
    <source>
        <dbReference type="EMBL" id="RSH78096.1"/>
    </source>
</evidence>
<gene>
    <name evidence="2" type="ORF">EHS24_002552</name>
</gene>
<dbReference type="AlphaFoldDB" id="A0A427XGZ8"/>
<evidence type="ECO:0000313" key="3">
    <source>
        <dbReference type="Proteomes" id="UP000279236"/>
    </source>
</evidence>
<evidence type="ECO:0000259" key="1">
    <source>
        <dbReference type="PROSITE" id="PS50086"/>
    </source>
</evidence>